<keyword evidence="11" id="KW-1185">Reference proteome</keyword>
<keyword evidence="5" id="KW-0479">Metal-binding</keyword>
<dbReference type="GO" id="GO:0003874">
    <property type="term" value="F:6-pyruvoyltetrahydropterin synthase activity"/>
    <property type="evidence" value="ECO:0007669"/>
    <property type="project" value="UniProtKB-EC"/>
</dbReference>
<dbReference type="InterPro" id="IPR022470">
    <property type="entry name" value="PTPS_Cys_AS"/>
</dbReference>
<evidence type="ECO:0000313" key="10">
    <source>
        <dbReference type="EnsemblMetazoa" id="XP_038073181.1"/>
    </source>
</evidence>
<evidence type="ECO:0000256" key="3">
    <source>
        <dbReference type="ARBA" id="ARBA00009164"/>
    </source>
</evidence>
<dbReference type="InterPro" id="IPR038418">
    <property type="entry name" value="6-PTP_synth/QueD_sf"/>
</dbReference>
<evidence type="ECO:0000256" key="5">
    <source>
        <dbReference type="ARBA" id="ARBA00022723"/>
    </source>
</evidence>
<dbReference type="NCBIfam" id="TIGR00039">
    <property type="entry name" value="6PTHBS"/>
    <property type="match status" value="1"/>
</dbReference>
<comment type="similarity">
    <text evidence="3">Belongs to the PTPS family.</text>
</comment>
<keyword evidence="7" id="KW-0783">Tetrahydrobiopterin biosynthesis</keyword>
<feature type="compositionally biased region" description="Polar residues" evidence="9">
    <location>
        <begin position="1"/>
        <end position="16"/>
    </location>
</feature>
<accession>A0A914BAT6</accession>
<dbReference type="PANTHER" id="PTHR12589:SF7">
    <property type="entry name" value="6-PYRUVOYL TETRAHYDROBIOPTERIN SYNTHASE"/>
    <property type="match status" value="1"/>
</dbReference>
<sequence>MSGTGSAQSNEPVNNNDQKRADPGRRVVYVSRAESFSACHRLHSPSLSDAENKTLFGKCNNPNGHGHNYRVEIILKGEVDPVTGMVLNLTDLKQYMKKAIMDPLDHKNIDKDVPYFQNVVSTAENIAVFIWDQVRKELPNPGLLYEVKLHETNNNIVYYRGDWSD</sequence>
<dbReference type="SUPFAM" id="SSF55620">
    <property type="entry name" value="Tetrahydrobiopterin biosynthesis enzymes-like"/>
    <property type="match status" value="1"/>
</dbReference>
<keyword evidence="8" id="KW-0456">Lyase</keyword>
<dbReference type="EnsemblMetazoa" id="XM_038217253.1">
    <property type="protein sequence ID" value="XP_038073181.1"/>
    <property type="gene ID" value="LOC119741486"/>
</dbReference>
<keyword evidence="6" id="KW-0862">Zinc</keyword>
<comment type="cofactor">
    <cofactor evidence="1">
        <name>Zn(2+)</name>
        <dbReference type="ChEBI" id="CHEBI:29105"/>
    </cofactor>
</comment>
<evidence type="ECO:0000256" key="6">
    <source>
        <dbReference type="ARBA" id="ARBA00022833"/>
    </source>
</evidence>
<organism evidence="10 11">
    <name type="scientific">Patiria miniata</name>
    <name type="common">Bat star</name>
    <name type="synonym">Asterina miniata</name>
    <dbReference type="NCBI Taxonomy" id="46514"/>
    <lineage>
        <taxon>Eukaryota</taxon>
        <taxon>Metazoa</taxon>
        <taxon>Echinodermata</taxon>
        <taxon>Eleutherozoa</taxon>
        <taxon>Asterozoa</taxon>
        <taxon>Asteroidea</taxon>
        <taxon>Valvatacea</taxon>
        <taxon>Valvatida</taxon>
        <taxon>Asterinidae</taxon>
        <taxon>Patiria</taxon>
    </lineage>
</organism>
<dbReference type="Proteomes" id="UP000887568">
    <property type="component" value="Unplaced"/>
</dbReference>
<dbReference type="InterPro" id="IPR007115">
    <property type="entry name" value="6-PTP_synth/QueD"/>
</dbReference>
<evidence type="ECO:0000256" key="7">
    <source>
        <dbReference type="ARBA" id="ARBA00023007"/>
    </source>
</evidence>
<protein>
    <recommendedName>
        <fullName evidence="4">6-pyruvoyltetrahydropterin synthase</fullName>
        <ecNumber evidence="4">4.2.3.12</ecNumber>
    </recommendedName>
</protein>
<evidence type="ECO:0000256" key="4">
    <source>
        <dbReference type="ARBA" id="ARBA00013100"/>
    </source>
</evidence>
<dbReference type="OMA" id="YETERNF"/>
<dbReference type="EC" id="4.2.3.12" evidence="4"/>
<dbReference type="RefSeq" id="XP_038073181.1">
    <property type="nucleotide sequence ID" value="XM_038217253.1"/>
</dbReference>
<evidence type="ECO:0000256" key="9">
    <source>
        <dbReference type="SAM" id="MobiDB-lite"/>
    </source>
</evidence>
<dbReference type="OrthoDB" id="14045at2759"/>
<dbReference type="GeneID" id="119741486"/>
<dbReference type="CDD" id="cd00470">
    <property type="entry name" value="PTPS"/>
    <property type="match status" value="1"/>
</dbReference>
<dbReference type="FunFam" id="3.30.479.10:FF:000003">
    <property type="entry name" value="6-pyruvoyl tetrahydrobiopterin synthase"/>
    <property type="match status" value="1"/>
</dbReference>
<dbReference type="AlphaFoldDB" id="A0A914BAT6"/>
<dbReference type="CTD" id="5805"/>
<dbReference type="Pfam" id="PF01242">
    <property type="entry name" value="PTPS"/>
    <property type="match status" value="1"/>
</dbReference>
<evidence type="ECO:0000256" key="2">
    <source>
        <dbReference type="ARBA" id="ARBA00005126"/>
    </source>
</evidence>
<feature type="region of interest" description="Disordered" evidence="9">
    <location>
        <begin position="1"/>
        <end position="24"/>
    </location>
</feature>
<dbReference type="PROSITE" id="PS00987">
    <property type="entry name" value="PTPS_1"/>
    <property type="match status" value="1"/>
</dbReference>
<comment type="pathway">
    <text evidence="2">Cofactor biosynthesis; tetrahydrobiopterin biosynthesis; tetrahydrobiopterin from 7,8-dihydroneopterin triphosphate: step 1/3.</text>
</comment>
<proteinExistence type="inferred from homology"/>
<dbReference type="PANTHER" id="PTHR12589">
    <property type="entry name" value="PYRUVOYL TETRAHYDROBIOPTERIN SYNTHASE"/>
    <property type="match status" value="1"/>
</dbReference>
<dbReference type="Gene3D" id="3.30.479.10">
    <property type="entry name" value="6-pyruvoyl tetrahydropterin synthase/QueD"/>
    <property type="match status" value="1"/>
</dbReference>
<dbReference type="GO" id="GO:0006729">
    <property type="term" value="P:tetrahydrobiopterin biosynthetic process"/>
    <property type="evidence" value="ECO:0007669"/>
    <property type="project" value="UniProtKB-KW"/>
</dbReference>
<evidence type="ECO:0000256" key="8">
    <source>
        <dbReference type="ARBA" id="ARBA00023239"/>
    </source>
</evidence>
<reference evidence="10" key="1">
    <citation type="submission" date="2022-11" db="UniProtKB">
        <authorList>
            <consortium name="EnsemblMetazoa"/>
        </authorList>
    </citation>
    <scope>IDENTIFICATION</scope>
</reference>
<evidence type="ECO:0000256" key="1">
    <source>
        <dbReference type="ARBA" id="ARBA00001947"/>
    </source>
</evidence>
<dbReference type="GO" id="GO:0005739">
    <property type="term" value="C:mitochondrion"/>
    <property type="evidence" value="ECO:0007669"/>
    <property type="project" value="TreeGrafter"/>
</dbReference>
<evidence type="ECO:0000313" key="11">
    <source>
        <dbReference type="Proteomes" id="UP000887568"/>
    </source>
</evidence>
<dbReference type="GO" id="GO:0046872">
    <property type="term" value="F:metal ion binding"/>
    <property type="evidence" value="ECO:0007669"/>
    <property type="project" value="UniProtKB-KW"/>
</dbReference>
<name>A0A914BAT6_PATMI</name>